<dbReference type="InterPro" id="IPR036388">
    <property type="entry name" value="WH-like_DNA-bd_sf"/>
</dbReference>
<dbReference type="InterPro" id="IPR036390">
    <property type="entry name" value="WH_DNA-bd_sf"/>
</dbReference>
<evidence type="ECO:0000256" key="2">
    <source>
        <dbReference type="ARBA" id="ARBA00023015"/>
    </source>
</evidence>
<name>A0ABV8V793_9GAMM</name>
<dbReference type="PROSITE" id="PS50931">
    <property type="entry name" value="HTH_LYSR"/>
    <property type="match status" value="1"/>
</dbReference>
<accession>A0ABV8V793</accession>
<dbReference type="Pfam" id="PF03466">
    <property type="entry name" value="LysR_substrate"/>
    <property type="match status" value="1"/>
</dbReference>
<dbReference type="Pfam" id="PF00126">
    <property type="entry name" value="HTH_1"/>
    <property type="match status" value="1"/>
</dbReference>
<evidence type="ECO:0000256" key="1">
    <source>
        <dbReference type="ARBA" id="ARBA00009437"/>
    </source>
</evidence>
<evidence type="ECO:0000259" key="5">
    <source>
        <dbReference type="PROSITE" id="PS50931"/>
    </source>
</evidence>
<dbReference type="Gene3D" id="3.40.190.290">
    <property type="match status" value="1"/>
</dbReference>
<dbReference type="Proteomes" id="UP001595840">
    <property type="component" value="Unassembled WGS sequence"/>
</dbReference>
<keyword evidence="7" id="KW-1185">Reference proteome</keyword>
<dbReference type="InterPro" id="IPR000847">
    <property type="entry name" value="LysR_HTH_N"/>
</dbReference>
<dbReference type="Gene3D" id="1.10.10.10">
    <property type="entry name" value="Winged helix-like DNA-binding domain superfamily/Winged helix DNA-binding domain"/>
    <property type="match status" value="1"/>
</dbReference>
<feature type="domain" description="HTH lysR-type" evidence="5">
    <location>
        <begin position="1"/>
        <end position="59"/>
    </location>
</feature>
<organism evidence="6 7">
    <name type="scientific">Simiduia curdlanivorans</name>
    <dbReference type="NCBI Taxonomy" id="1492769"/>
    <lineage>
        <taxon>Bacteria</taxon>
        <taxon>Pseudomonadati</taxon>
        <taxon>Pseudomonadota</taxon>
        <taxon>Gammaproteobacteria</taxon>
        <taxon>Cellvibrionales</taxon>
        <taxon>Cellvibrionaceae</taxon>
        <taxon>Simiduia</taxon>
    </lineage>
</organism>
<protein>
    <submittedName>
        <fullName evidence="6">LysR family transcriptional regulator</fullName>
    </submittedName>
</protein>
<gene>
    <name evidence="6" type="ORF">ACFOX3_13595</name>
</gene>
<comment type="similarity">
    <text evidence="1">Belongs to the LysR transcriptional regulatory family.</text>
</comment>
<reference evidence="7" key="1">
    <citation type="journal article" date="2019" name="Int. J. Syst. Evol. Microbiol.">
        <title>The Global Catalogue of Microorganisms (GCM) 10K type strain sequencing project: providing services to taxonomists for standard genome sequencing and annotation.</title>
        <authorList>
            <consortium name="The Broad Institute Genomics Platform"/>
            <consortium name="The Broad Institute Genome Sequencing Center for Infectious Disease"/>
            <person name="Wu L."/>
            <person name="Ma J."/>
        </authorList>
    </citation>
    <scope>NUCLEOTIDE SEQUENCE [LARGE SCALE GENOMIC DNA]</scope>
    <source>
        <strain evidence="7">CECT 8570</strain>
    </source>
</reference>
<evidence type="ECO:0000256" key="3">
    <source>
        <dbReference type="ARBA" id="ARBA00023125"/>
    </source>
</evidence>
<keyword evidence="3" id="KW-0238">DNA-binding</keyword>
<dbReference type="RefSeq" id="WP_290261073.1">
    <property type="nucleotide sequence ID" value="NZ_JAUFQG010000004.1"/>
</dbReference>
<dbReference type="PANTHER" id="PTHR30537">
    <property type="entry name" value="HTH-TYPE TRANSCRIPTIONAL REGULATOR"/>
    <property type="match status" value="1"/>
</dbReference>
<comment type="caution">
    <text evidence="6">The sequence shown here is derived from an EMBL/GenBank/DDBJ whole genome shotgun (WGS) entry which is preliminary data.</text>
</comment>
<keyword evidence="4" id="KW-0804">Transcription</keyword>
<sequence>MGQLEELENFVRIAEAGGIGRAADQLGLAKSVVSRRLTDLESRLGSRLIARTTRKWHLTEAGQRCYEQALRLLDASAELQATVNQQDQQLRGTLRIAAPLSFGVGHLAPVIEQFTKLHPELAIELDLSDRFVNLIETGVDLALRIGELADSSLRARKLAPISLCLVASPSYLAHAGTPTNPDQLKQHRLLQYAGTSLNSLWLTGPNQTLHQIDSVAKLKANNGDFLNAMAVQGYGIVCSPRFICWQDIKQGKLTVLLPEYTLPERALYAVYPSSRFVAHRVRTFIDFLVAYFSKHSEWENETPSPQQNQSRPGGNR</sequence>
<dbReference type="CDD" id="cd08422">
    <property type="entry name" value="PBP2_CrgA_like"/>
    <property type="match status" value="1"/>
</dbReference>
<evidence type="ECO:0000313" key="7">
    <source>
        <dbReference type="Proteomes" id="UP001595840"/>
    </source>
</evidence>
<dbReference type="InterPro" id="IPR005119">
    <property type="entry name" value="LysR_subst-bd"/>
</dbReference>
<proteinExistence type="inferred from homology"/>
<keyword evidence="2" id="KW-0805">Transcription regulation</keyword>
<evidence type="ECO:0000256" key="4">
    <source>
        <dbReference type="ARBA" id="ARBA00023163"/>
    </source>
</evidence>
<dbReference type="InterPro" id="IPR058163">
    <property type="entry name" value="LysR-type_TF_proteobact-type"/>
</dbReference>
<evidence type="ECO:0000313" key="6">
    <source>
        <dbReference type="EMBL" id="MFC4363344.1"/>
    </source>
</evidence>
<dbReference type="PANTHER" id="PTHR30537:SF5">
    <property type="entry name" value="HTH-TYPE TRANSCRIPTIONAL ACTIVATOR TTDR-RELATED"/>
    <property type="match status" value="1"/>
</dbReference>
<dbReference type="EMBL" id="JBHSCX010000020">
    <property type="protein sequence ID" value="MFC4363344.1"/>
    <property type="molecule type" value="Genomic_DNA"/>
</dbReference>
<dbReference type="SUPFAM" id="SSF53850">
    <property type="entry name" value="Periplasmic binding protein-like II"/>
    <property type="match status" value="1"/>
</dbReference>
<dbReference type="SUPFAM" id="SSF46785">
    <property type="entry name" value="Winged helix' DNA-binding domain"/>
    <property type="match status" value="1"/>
</dbReference>